<evidence type="ECO:0000313" key="4">
    <source>
        <dbReference type="EMBL" id="TVM18862.1"/>
    </source>
</evidence>
<keyword evidence="2" id="KW-0238">DNA-binding</keyword>
<accession>A0A7M3MHG0</accession>
<dbReference type="InterPro" id="IPR000119">
    <property type="entry name" value="Hist_DNA-bd"/>
</dbReference>
<protein>
    <submittedName>
        <fullName evidence="4">Integration host factor subunit beta</fullName>
    </submittedName>
</protein>
<dbReference type="Gene3D" id="4.10.520.10">
    <property type="entry name" value="IHF-like DNA-binding proteins"/>
    <property type="match status" value="1"/>
</dbReference>
<reference evidence="4 5" key="1">
    <citation type="submission" date="2018-06" db="EMBL/GenBank/DDBJ databases">
        <title>Complete genome of Desulfovibrio indonesiensis P37SLT.</title>
        <authorList>
            <person name="Crispim J.S."/>
            <person name="Vidigal P.M.P."/>
            <person name="Silva L.C.F."/>
            <person name="Laguardia C.N."/>
            <person name="Araujo L.C."/>
            <person name="Dias R.S."/>
            <person name="Sousa M.P."/>
            <person name="Paula S.O."/>
            <person name="Silva C."/>
        </authorList>
    </citation>
    <scope>NUCLEOTIDE SEQUENCE [LARGE SCALE GENOMIC DNA]</scope>
    <source>
        <strain evidence="4 5">P37SLT</strain>
    </source>
</reference>
<dbReference type="PRINTS" id="PR01727">
    <property type="entry name" value="DNABINDINGHU"/>
</dbReference>
<gene>
    <name evidence="4" type="ORF">DPQ33_05225</name>
</gene>
<evidence type="ECO:0000256" key="3">
    <source>
        <dbReference type="RuleBase" id="RU003939"/>
    </source>
</evidence>
<dbReference type="SUPFAM" id="SSF47729">
    <property type="entry name" value="IHF-like DNA-binding proteins"/>
    <property type="match status" value="1"/>
</dbReference>
<dbReference type="GO" id="GO:0030527">
    <property type="term" value="F:structural constituent of chromatin"/>
    <property type="evidence" value="ECO:0007669"/>
    <property type="project" value="InterPro"/>
</dbReference>
<dbReference type="Proteomes" id="UP000448292">
    <property type="component" value="Unassembled WGS sequence"/>
</dbReference>
<dbReference type="RefSeq" id="WP_144302137.1">
    <property type="nucleotide sequence ID" value="NZ_QMIE01000003.1"/>
</dbReference>
<organism evidence="4 5">
    <name type="scientific">Oceanidesulfovibrio indonesiensis</name>
    <dbReference type="NCBI Taxonomy" id="54767"/>
    <lineage>
        <taxon>Bacteria</taxon>
        <taxon>Pseudomonadati</taxon>
        <taxon>Thermodesulfobacteriota</taxon>
        <taxon>Desulfovibrionia</taxon>
        <taxon>Desulfovibrionales</taxon>
        <taxon>Desulfovibrionaceae</taxon>
        <taxon>Oceanidesulfovibrio</taxon>
    </lineage>
</organism>
<comment type="similarity">
    <text evidence="1 3">Belongs to the bacterial histone-like protein family.</text>
</comment>
<dbReference type="InterPro" id="IPR010992">
    <property type="entry name" value="IHF-like_DNA-bd_dom_sf"/>
</dbReference>
<dbReference type="Pfam" id="PF00216">
    <property type="entry name" value="Bac_DNA_binding"/>
    <property type="match status" value="1"/>
</dbReference>
<comment type="caution">
    <text evidence="4">The sequence shown here is derived from an EMBL/GenBank/DDBJ whole genome shotgun (WGS) entry which is preliminary data.</text>
</comment>
<sequence length="92" mass="10339">MNKSELVKELAEENNMPVEEAAMFVEMFFDSVRDALLEDGRVEIRGFGSFKIKSYKGYVGRNPKTGQSVEVPPKKLPSFRAGKELKEVINVG</sequence>
<dbReference type="SMART" id="SM00411">
    <property type="entry name" value="BHL"/>
    <property type="match status" value="1"/>
</dbReference>
<evidence type="ECO:0000313" key="5">
    <source>
        <dbReference type="Proteomes" id="UP000448292"/>
    </source>
</evidence>
<dbReference type="GO" id="GO:0005829">
    <property type="term" value="C:cytosol"/>
    <property type="evidence" value="ECO:0007669"/>
    <property type="project" value="TreeGrafter"/>
</dbReference>
<dbReference type="PANTHER" id="PTHR33175">
    <property type="entry name" value="DNA-BINDING PROTEIN HU"/>
    <property type="match status" value="1"/>
</dbReference>
<proteinExistence type="inferred from homology"/>
<dbReference type="EMBL" id="QMIE01000003">
    <property type="protein sequence ID" value="TVM18862.1"/>
    <property type="molecule type" value="Genomic_DNA"/>
</dbReference>
<dbReference type="OrthoDB" id="9804203at2"/>
<dbReference type="GO" id="GO:0003677">
    <property type="term" value="F:DNA binding"/>
    <property type="evidence" value="ECO:0007669"/>
    <property type="project" value="UniProtKB-KW"/>
</dbReference>
<name>A0A7M3MHG0_9BACT</name>
<dbReference type="PANTHER" id="PTHR33175:SF5">
    <property type="entry name" value="INTEGRATION HOST FACTOR SUBUNIT BETA"/>
    <property type="match status" value="1"/>
</dbReference>
<keyword evidence="5" id="KW-1185">Reference proteome</keyword>
<dbReference type="AlphaFoldDB" id="A0A7M3MHG0"/>
<dbReference type="CDD" id="cd13836">
    <property type="entry name" value="IHF_B"/>
    <property type="match status" value="1"/>
</dbReference>
<evidence type="ECO:0000256" key="2">
    <source>
        <dbReference type="ARBA" id="ARBA00023125"/>
    </source>
</evidence>
<evidence type="ECO:0000256" key="1">
    <source>
        <dbReference type="ARBA" id="ARBA00010529"/>
    </source>
</evidence>